<dbReference type="InterPro" id="IPR038072">
    <property type="entry name" value="GspK_central_sf"/>
</dbReference>
<evidence type="ECO:0000259" key="10">
    <source>
        <dbReference type="Pfam" id="PF21687"/>
    </source>
</evidence>
<evidence type="ECO:0000256" key="2">
    <source>
        <dbReference type="ARBA" id="ARBA00007246"/>
    </source>
</evidence>
<dbReference type="RefSeq" id="WP_147890916.1">
    <property type="nucleotide sequence ID" value="NZ_VRTS01000002.1"/>
</dbReference>
<keyword evidence="9" id="KW-0472">Membrane</keyword>
<dbReference type="InterPro" id="IPR005628">
    <property type="entry name" value="GspK"/>
</dbReference>
<keyword evidence="3" id="KW-0813">Transport</keyword>
<dbReference type="GO" id="GO:0009306">
    <property type="term" value="P:protein secretion"/>
    <property type="evidence" value="ECO:0007669"/>
    <property type="project" value="InterPro"/>
</dbReference>
<reference evidence="11 12" key="1">
    <citation type="submission" date="2019-08" db="EMBL/GenBank/DDBJ databases">
        <authorList>
            <person name="Karlyshev A.V."/>
        </authorList>
    </citation>
    <scope>NUCLEOTIDE SEQUENCE [LARGE SCALE GENOMIC DNA]</scope>
    <source>
        <strain evidence="11 12">Alg18-2.2</strain>
    </source>
</reference>
<dbReference type="PANTHER" id="PTHR38831">
    <property type="entry name" value="TYPE II SECRETION SYSTEM PROTEIN K"/>
    <property type="match status" value="1"/>
</dbReference>
<dbReference type="PANTHER" id="PTHR38831:SF2">
    <property type="entry name" value="TYPE II SECRETION SYSTEM PROTEIN K"/>
    <property type="match status" value="1"/>
</dbReference>
<gene>
    <name evidence="11" type="ORF">FU658_04075</name>
</gene>
<evidence type="ECO:0000313" key="11">
    <source>
        <dbReference type="EMBL" id="TXK64996.1"/>
    </source>
</evidence>
<dbReference type="OrthoDB" id="9181871at2"/>
<keyword evidence="6" id="KW-0812">Transmembrane</keyword>
<accession>A0A5C8KU63</accession>
<comment type="similarity">
    <text evidence="2">Belongs to the GSP K family.</text>
</comment>
<organism evidence="11 12">
    <name type="scientific">Alkalisalibacterium limincola</name>
    <dbReference type="NCBI Taxonomy" id="2699169"/>
    <lineage>
        <taxon>Bacteria</taxon>
        <taxon>Pseudomonadati</taxon>
        <taxon>Pseudomonadota</taxon>
        <taxon>Gammaproteobacteria</taxon>
        <taxon>Lysobacterales</taxon>
        <taxon>Lysobacteraceae</taxon>
        <taxon>Alkalisalibacterium</taxon>
    </lineage>
</organism>
<keyword evidence="4" id="KW-1003">Cell membrane</keyword>
<dbReference type="AlphaFoldDB" id="A0A5C8KU63"/>
<dbReference type="InterPro" id="IPR049031">
    <property type="entry name" value="T2SSK_SAM-like_1st"/>
</dbReference>
<name>A0A5C8KU63_9GAMM</name>
<evidence type="ECO:0000313" key="12">
    <source>
        <dbReference type="Proteomes" id="UP000321248"/>
    </source>
</evidence>
<keyword evidence="5" id="KW-0997">Cell inner membrane</keyword>
<dbReference type="GO" id="GO:0005886">
    <property type="term" value="C:plasma membrane"/>
    <property type="evidence" value="ECO:0007669"/>
    <property type="project" value="UniProtKB-SubCell"/>
</dbReference>
<dbReference type="EMBL" id="VRTS01000002">
    <property type="protein sequence ID" value="TXK64996.1"/>
    <property type="molecule type" value="Genomic_DNA"/>
</dbReference>
<comment type="subcellular location">
    <subcellularLocation>
        <location evidence="1">Cell inner membrane</location>
    </subcellularLocation>
</comment>
<keyword evidence="12" id="KW-1185">Reference proteome</keyword>
<keyword evidence="8" id="KW-1133">Transmembrane helix</keyword>
<sequence length="293" mass="31423">MNRGRGVALVLVLWVLVLLTALLSSFAIVARSEAQMARQLRDATQATYAAEAGVELALLRVADTDPDWRWIPDGRPYEAEFDGARLQVEVLDETAKLDLNLADPATLTRFFLGIGLNEDDAMRAADVIVDFRDADDLTQPMGAEAEDYRAAGLPYGPKNAPFERVEELQQVLGMTPELFQRSAPHLTVHTGSMPNPAFASAPVLAALGFDPGEVEGMIEERAALGELGRGLPSMPDPSGLMVGSGSGTYSIRSVAWLPDGAKAELNVTLRVAPVGVPGPAFVLLSRHEGEAYQ</sequence>
<protein>
    <submittedName>
        <fullName evidence="11">General secretion pathway protein GspK</fullName>
    </submittedName>
</protein>
<evidence type="ECO:0000256" key="8">
    <source>
        <dbReference type="ARBA" id="ARBA00022989"/>
    </source>
</evidence>
<dbReference type="SUPFAM" id="SSF158544">
    <property type="entry name" value="GspK insert domain-like"/>
    <property type="match status" value="1"/>
</dbReference>
<feature type="domain" description="T2SS protein K first SAM-like" evidence="10">
    <location>
        <begin position="102"/>
        <end position="188"/>
    </location>
</feature>
<evidence type="ECO:0000256" key="1">
    <source>
        <dbReference type="ARBA" id="ARBA00004533"/>
    </source>
</evidence>
<evidence type="ECO:0000256" key="7">
    <source>
        <dbReference type="ARBA" id="ARBA00022927"/>
    </source>
</evidence>
<comment type="caution">
    <text evidence="11">The sequence shown here is derived from an EMBL/GenBank/DDBJ whole genome shotgun (WGS) entry which is preliminary data.</text>
</comment>
<proteinExistence type="inferred from homology"/>
<dbReference type="Proteomes" id="UP000321248">
    <property type="component" value="Unassembled WGS sequence"/>
</dbReference>
<evidence type="ECO:0000256" key="4">
    <source>
        <dbReference type="ARBA" id="ARBA00022475"/>
    </source>
</evidence>
<keyword evidence="7" id="KW-0653">Protein transport</keyword>
<evidence type="ECO:0000256" key="5">
    <source>
        <dbReference type="ARBA" id="ARBA00022519"/>
    </source>
</evidence>
<evidence type="ECO:0000256" key="6">
    <source>
        <dbReference type="ARBA" id="ARBA00022692"/>
    </source>
</evidence>
<evidence type="ECO:0000256" key="9">
    <source>
        <dbReference type="ARBA" id="ARBA00023136"/>
    </source>
</evidence>
<evidence type="ECO:0000256" key="3">
    <source>
        <dbReference type="ARBA" id="ARBA00022448"/>
    </source>
</evidence>
<dbReference type="Pfam" id="PF21687">
    <property type="entry name" value="T2SSK_1st"/>
    <property type="match status" value="1"/>
</dbReference>
<dbReference type="Gene3D" id="1.10.40.60">
    <property type="entry name" value="EpsJ-like"/>
    <property type="match status" value="1"/>
</dbReference>